<proteinExistence type="predicted"/>
<dbReference type="InterPro" id="IPR050708">
    <property type="entry name" value="T6SS_VgrG/RHS"/>
</dbReference>
<dbReference type="PANTHER" id="PTHR32305">
    <property type="match status" value="1"/>
</dbReference>
<keyword evidence="3" id="KW-1185">Reference proteome</keyword>
<dbReference type="RefSeq" id="WP_205120819.1">
    <property type="nucleotide sequence ID" value="NZ_JAFBCM010000001.1"/>
</dbReference>
<dbReference type="PANTHER" id="PTHR32305:SF17">
    <property type="entry name" value="TRNA NUCLEASE WAPA"/>
    <property type="match status" value="1"/>
</dbReference>
<protein>
    <submittedName>
        <fullName evidence="2">RHS repeat-associated core domain-containing protein</fullName>
    </submittedName>
</protein>
<dbReference type="NCBIfam" id="TIGR03696">
    <property type="entry name" value="Rhs_assc_core"/>
    <property type="match status" value="1"/>
</dbReference>
<name>A0ABV7YCC5_9ACTN</name>
<comment type="caution">
    <text evidence="2">The sequence shown here is derived from an EMBL/GenBank/DDBJ whole genome shotgun (WGS) entry which is preliminary data.</text>
</comment>
<dbReference type="InterPro" id="IPR022385">
    <property type="entry name" value="Rhs_assc_core"/>
</dbReference>
<feature type="region of interest" description="Disordered" evidence="1">
    <location>
        <begin position="177"/>
        <end position="201"/>
    </location>
</feature>
<dbReference type="EMBL" id="JBHRZH010000012">
    <property type="protein sequence ID" value="MFC3762291.1"/>
    <property type="molecule type" value="Genomic_DNA"/>
</dbReference>
<evidence type="ECO:0000313" key="3">
    <source>
        <dbReference type="Proteomes" id="UP001595699"/>
    </source>
</evidence>
<reference evidence="3" key="1">
    <citation type="journal article" date="2019" name="Int. J. Syst. Evol. Microbiol.">
        <title>The Global Catalogue of Microorganisms (GCM) 10K type strain sequencing project: providing services to taxonomists for standard genome sequencing and annotation.</title>
        <authorList>
            <consortium name="The Broad Institute Genomics Platform"/>
            <consortium name="The Broad Institute Genome Sequencing Center for Infectious Disease"/>
            <person name="Wu L."/>
            <person name="Ma J."/>
        </authorList>
    </citation>
    <scope>NUCLEOTIDE SEQUENCE [LARGE SCALE GENOMIC DNA]</scope>
    <source>
        <strain evidence="3">CGMCC 4.7241</strain>
    </source>
</reference>
<accession>A0ABV7YCC5</accession>
<organism evidence="2 3">
    <name type="scientific">Tenggerimyces flavus</name>
    <dbReference type="NCBI Taxonomy" id="1708749"/>
    <lineage>
        <taxon>Bacteria</taxon>
        <taxon>Bacillati</taxon>
        <taxon>Actinomycetota</taxon>
        <taxon>Actinomycetes</taxon>
        <taxon>Propionibacteriales</taxon>
        <taxon>Nocardioidaceae</taxon>
        <taxon>Tenggerimyces</taxon>
    </lineage>
</organism>
<sequence>MVKWQPGMGMEYETGTRRLTRVSVDPTNLPVIADRRYAYDEVGNVIAASEYADPATADDFECYRYDGHRRLTNAWTRTATGSCADTPTLAGLGGPAPYWHSYDPYTGLFMSVDPINDVTDLQSLNAYSYGRNNPATFSDPSGLMNADYEGYLGGGSPYAHEAGMQAYERYVRDHPLEASGGPSKVTRAANKSTFSTRSGKEKVRNAGAGMATGTFGVLTLATAGPFGAGAMMFGWDPAMPMRDLFAQHGVNTRAGEFQIAEDLGPPIPVAGAAGLSAKLGVNVASVASPGISTGESMPRLRG</sequence>
<dbReference type="Gene3D" id="2.180.10.10">
    <property type="entry name" value="RHS repeat-associated core"/>
    <property type="match status" value="2"/>
</dbReference>
<dbReference type="Proteomes" id="UP001595699">
    <property type="component" value="Unassembled WGS sequence"/>
</dbReference>
<evidence type="ECO:0000313" key="2">
    <source>
        <dbReference type="EMBL" id="MFC3762291.1"/>
    </source>
</evidence>
<evidence type="ECO:0000256" key="1">
    <source>
        <dbReference type="SAM" id="MobiDB-lite"/>
    </source>
</evidence>
<gene>
    <name evidence="2" type="ORF">ACFOUW_15725</name>
</gene>